<gene>
    <name evidence="13" type="primary">DYI2_1</name>
    <name evidence="13" type="ORF">FJT64_020449</name>
</gene>
<evidence type="ECO:0000256" key="4">
    <source>
        <dbReference type="ARBA" id="ARBA00022574"/>
    </source>
</evidence>
<keyword evidence="7" id="KW-0243">Dynein</keyword>
<dbReference type="InterPro" id="IPR036322">
    <property type="entry name" value="WD40_repeat_dom_sf"/>
</dbReference>
<keyword evidence="4 11" id="KW-0853">WD repeat</keyword>
<reference evidence="13 14" key="1">
    <citation type="submission" date="2019-07" db="EMBL/GenBank/DDBJ databases">
        <title>Draft genome assembly of a fouling barnacle, Amphibalanus amphitrite (Darwin, 1854): The first reference genome for Thecostraca.</title>
        <authorList>
            <person name="Kim W."/>
        </authorList>
    </citation>
    <scope>NUCLEOTIDE SEQUENCE [LARGE SCALE GENOMIC DNA]</scope>
    <source>
        <strain evidence="13">SNU_AA5</strain>
        <tissue evidence="13">Soma without cirri and trophi</tissue>
    </source>
</reference>
<dbReference type="PANTHER" id="PTHR12442">
    <property type="entry name" value="DYNEIN INTERMEDIATE CHAIN"/>
    <property type="match status" value="1"/>
</dbReference>
<keyword evidence="6" id="KW-0677">Repeat</keyword>
<comment type="caution">
    <text evidence="13">The sequence shown here is derived from an EMBL/GenBank/DDBJ whole genome shotgun (WGS) entry which is preliminary data.</text>
</comment>
<dbReference type="SMART" id="SM00320">
    <property type="entry name" value="WD40"/>
    <property type="match status" value="4"/>
</dbReference>
<dbReference type="Gene3D" id="2.130.10.10">
    <property type="entry name" value="YVTN repeat-like/Quinoprotein amine dehydrogenase"/>
    <property type="match status" value="2"/>
</dbReference>
<feature type="region of interest" description="Disordered" evidence="12">
    <location>
        <begin position="1"/>
        <end position="23"/>
    </location>
</feature>
<dbReference type="InterPro" id="IPR001680">
    <property type="entry name" value="WD40_rpt"/>
</dbReference>
<dbReference type="PROSITE" id="PS50082">
    <property type="entry name" value="WD_REPEATS_2"/>
    <property type="match status" value="1"/>
</dbReference>
<dbReference type="GO" id="GO:0045503">
    <property type="term" value="F:dynein light chain binding"/>
    <property type="evidence" value="ECO:0007669"/>
    <property type="project" value="TreeGrafter"/>
</dbReference>
<evidence type="ECO:0000256" key="1">
    <source>
        <dbReference type="ARBA" id="ARBA00004430"/>
    </source>
</evidence>
<evidence type="ECO:0000256" key="12">
    <source>
        <dbReference type="SAM" id="MobiDB-lite"/>
    </source>
</evidence>
<keyword evidence="5" id="KW-0493">Microtubule</keyword>
<dbReference type="GO" id="GO:0045504">
    <property type="term" value="F:dynein heavy chain binding"/>
    <property type="evidence" value="ECO:0007669"/>
    <property type="project" value="TreeGrafter"/>
</dbReference>
<evidence type="ECO:0000256" key="7">
    <source>
        <dbReference type="ARBA" id="ARBA00023017"/>
    </source>
</evidence>
<dbReference type="GO" id="GO:0003341">
    <property type="term" value="P:cilium movement"/>
    <property type="evidence" value="ECO:0007669"/>
    <property type="project" value="TreeGrafter"/>
</dbReference>
<evidence type="ECO:0000256" key="6">
    <source>
        <dbReference type="ARBA" id="ARBA00022737"/>
    </source>
</evidence>
<dbReference type="GO" id="GO:0005874">
    <property type="term" value="C:microtubule"/>
    <property type="evidence" value="ECO:0007669"/>
    <property type="project" value="UniProtKB-KW"/>
</dbReference>
<accession>A0A6A4WQL5</accession>
<organism evidence="13 14">
    <name type="scientific">Amphibalanus amphitrite</name>
    <name type="common">Striped barnacle</name>
    <name type="synonym">Balanus amphitrite</name>
    <dbReference type="NCBI Taxonomy" id="1232801"/>
    <lineage>
        <taxon>Eukaryota</taxon>
        <taxon>Metazoa</taxon>
        <taxon>Ecdysozoa</taxon>
        <taxon>Arthropoda</taxon>
        <taxon>Crustacea</taxon>
        <taxon>Multicrustacea</taxon>
        <taxon>Cirripedia</taxon>
        <taxon>Thoracica</taxon>
        <taxon>Thoracicalcarea</taxon>
        <taxon>Balanomorpha</taxon>
        <taxon>Balanoidea</taxon>
        <taxon>Balanidae</taxon>
        <taxon>Amphibalaninae</taxon>
        <taxon>Amphibalanus</taxon>
    </lineage>
</organism>
<feature type="compositionally biased region" description="Low complexity" evidence="12">
    <location>
        <begin position="38"/>
        <end position="50"/>
    </location>
</feature>
<evidence type="ECO:0000256" key="3">
    <source>
        <dbReference type="ARBA" id="ARBA00022490"/>
    </source>
</evidence>
<feature type="repeat" description="WD" evidence="11">
    <location>
        <begin position="333"/>
        <end position="366"/>
    </location>
</feature>
<evidence type="ECO:0000256" key="2">
    <source>
        <dbReference type="ARBA" id="ARBA00011059"/>
    </source>
</evidence>
<evidence type="ECO:0000256" key="10">
    <source>
        <dbReference type="ARBA" id="ARBA00023273"/>
    </source>
</evidence>
<evidence type="ECO:0000313" key="14">
    <source>
        <dbReference type="Proteomes" id="UP000440578"/>
    </source>
</evidence>
<dbReference type="FunFam" id="2.130.10.10:FF:000251">
    <property type="entry name" value="Dynein axonemal intermediate chain 1"/>
    <property type="match status" value="1"/>
</dbReference>
<dbReference type="AlphaFoldDB" id="A0A6A4WQL5"/>
<comment type="subcellular location">
    <subcellularLocation>
        <location evidence="1">Cytoplasm</location>
        <location evidence="1">Cytoskeleton</location>
        <location evidence="1">Cilium axoneme</location>
    </subcellularLocation>
</comment>
<protein>
    <submittedName>
        <fullName evidence="13">Dynein intermediate chain 2, ciliary</fullName>
    </submittedName>
</protein>
<comment type="similarity">
    <text evidence="2">Belongs to the dynein intermediate chain family.</text>
</comment>
<dbReference type="InterPro" id="IPR050687">
    <property type="entry name" value="Dynein_IC"/>
</dbReference>
<dbReference type="Pfam" id="PF00400">
    <property type="entry name" value="WD40"/>
    <property type="match status" value="1"/>
</dbReference>
<evidence type="ECO:0000256" key="8">
    <source>
        <dbReference type="ARBA" id="ARBA00023175"/>
    </source>
</evidence>
<feature type="region of interest" description="Disordered" evidence="12">
    <location>
        <begin position="38"/>
        <end position="63"/>
    </location>
</feature>
<dbReference type="Proteomes" id="UP000440578">
    <property type="component" value="Unassembled WGS sequence"/>
</dbReference>
<keyword evidence="8" id="KW-0505">Motor protein</keyword>
<sequence>MNQMLKEAAVETQPPPRSTLSSNVNAWSIYDTYQSNFEQQQQEKLQAQGKAHPKPPAPKPVHVSLERKDEQEIIKVSRQSRTVERIVNQNTYDEIAQDFKYYEDASDEFKEKEGTVLPLWRFSFDPVKKLAVTDICWSETYSDLFAATFGSYNFLGQSYGQVCLYSLKNPTYPEYHLSTSSGVMCVDIHQTYPHLVCIGMYNGTVSVLSLQTQGREPVCLSKTVKGRHADSVNKVRWGPDNMDGNHNFYSVSADGRVINWQLVQSELRLTEVTSLGMPEVKNEGPDGTVIPVRGCGSTFAFHRTDPSVFLVGTEEGNVYRCSTTYSSSFLSAFSAHMQSIYSISWNFYHTGIFATCSADWTVKIWQQDVSSPLFVFDLAAPVGDVAWAPYSSTVFAASTIDGRIHIFDLDIDKYRPICCQAVIDMKKTRMTRVSFSLAHPIVLVGDERGNVTSLKLSPNLRKKPKEAKNADAKRLFEIEQEKIEKLLSIVREPAA</sequence>
<dbReference type="InterPro" id="IPR015943">
    <property type="entry name" value="WD40/YVTN_repeat-like_dom_sf"/>
</dbReference>
<dbReference type="EMBL" id="VIIS01000495">
    <property type="protein sequence ID" value="KAF0308333.1"/>
    <property type="molecule type" value="Genomic_DNA"/>
</dbReference>
<keyword evidence="10" id="KW-0966">Cell projection</keyword>
<proteinExistence type="inferred from homology"/>
<dbReference type="OrthoDB" id="6372332at2759"/>
<keyword evidence="9" id="KW-0206">Cytoskeleton</keyword>
<evidence type="ECO:0000256" key="11">
    <source>
        <dbReference type="PROSITE-ProRule" id="PRU00221"/>
    </source>
</evidence>
<keyword evidence="3" id="KW-0963">Cytoplasm</keyword>
<evidence type="ECO:0000256" key="5">
    <source>
        <dbReference type="ARBA" id="ARBA00022701"/>
    </source>
</evidence>
<name>A0A6A4WQL5_AMPAM</name>
<dbReference type="SUPFAM" id="SSF50978">
    <property type="entry name" value="WD40 repeat-like"/>
    <property type="match status" value="1"/>
</dbReference>
<keyword evidence="14" id="KW-1185">Reference proteome</keyword>
<dbReference type="PANTHER" id="PTHR12442:SF11">
    <property type="entry name" value="DYNEIN AXONEMAL INTERMEDIATE CHAIN 1"/>
    <property type="match status" value="1"/>
</dbReference>
<dbReference type="GO" id="GO:0036158">
    <property type="term" value="P:outer dynein arm assembly"/>
    <property type="evidence" value="ECO:0007669"/>
    <property type="project" value="TreeGrafter"/>
</dbReference>
<evidence type="ECO:0000313" key="13">
    <source>
        <dbReference type="EMBL" id="KAF0308333.1"/>
    </source>
</evidence>
<dbReference type="GO" id="GO:0036157">
    <property type="term" value="C:outer dynein arm"/>
    <property type="evidence" value="ECO:0007669"/>
    <property type="project" value="TreeGrafter"/>
</dbReference>
<evidence type="ECO:0000256" key="9">
    <source>
        <dbReference type="ARBA" id="ARBA00023212"/>
    </source>
</evidence>